<feature type="chain" id="PRO_5002694336" evidence="8">
    <location>
        <begin position="20"/>
        <end position="614"/>
    </location>
</feature>
<evidence type="ECO:0000256" key="6">
    <source>
        <dbReference type="ARBA" id="ARBA00022837"/>
    </source>
</evidence>
<dbReference type="InterPro" id="IPR000917">
    <property type="entry name" value="Sulfatase_N"/>
</dbReference>
<feature type="region of interest" description="Disordered" evidence="7">
    <location>
        <begin position="166"/>
        <end position="189"/>
    </location>
</feature>
<organism evidence="10 11">
    <name type="scientific">Lentisphaera araneosa HTCC2155</name>
    <dbReference type="NCBI Taxonomy" id="313628"/>
    <lineage>
        <taxon>Bacteria</taxon>
        <taxon>Pseudomonadati</taxon>
        <taxon>Lentisphaerota</taxon>
        <taxon>Lentisphaeria</taxon>
        <taxon>Lentisphaerales</taxon>
        <taxon>Lentisphaeraceae</taxon>
        <taxon>Lentisphaera</taxon>
    </lineage>
</organism>
<evidence type="ECO:0000256" key="4">
    <source>
        <dbReference type="ARBA" id="ARBA00022729"/>
    </source>
</evidence>
<feature type="domain" description="Sulfatase N-terminal" evidence="9">
    <location>
        <begin position="25"/>
        <end position="377"/>
    </location>
</feature>
<keyword evidence="11" id="KW-1185">Reference proteome</keyword>
<evidence type="ECO:0000256" key="5">
    <source>
        <dbReference type="ARBA" id="ARBA00022801"/>
    </source>
</evidence>
<keyword evidence="5" id="KW-0378">Hydrolase</keyword>
<evidence type="ECO:0000313" key="10">
    <source>
        <dbReference type="EMBL" id="EDM29306.1"/>
    </source>
</evidence>
<dbReference type="Gene3D" id="3.40.720.10">
    <property type="entry name" value="Alkaline Phosphatase, subunit A"/>
    <property type="match status" value="1"/>
</dbReference>
<dbReference type="CDD" id="cd16144">
    <property type="entry name" value="ARS_like"/>
    <property type="match status" value="1"/>
</dbReference>
<comment type="similarity">
    <text evidence="2">Belongs to the sulfatase family.</text>
</comment>
<dbReference type="SUPFAM" id="SSF53649">
    <property type="entry name" value="Alkaline phosphatase-like"/>
    <property type="match status" value="1"/>
</dbReference>
<dbReference type="RefSeq" id="WP_007277030.1">
    <property type="nucleotide sequence ID" value="NZ_ABCK01000002.1"/>
</dbReference>
<feature type="compositionally biased region" description="Basic and acidic residues" evidence="7">
    <location>
        <begin position="176"/>
        <end position="189"/>
    </location>
</feature>
<dbReference type="Proteomes" id="UP000004947">
    <property type="component" value="Unassembled WGS sequence"/>
</dbReference>
<dbReference type="AlphaFoldDB" id="A6DGI9"/>
<evidence type="ECO:0000256" key="1">
    <source>
        <dbReference type="ARBA" id="ARBA00001913"/>
    </source>
</evidence>
<feature type="signal peptide" evidence="8">
    <location>
        <begin position="1"/>
        <end position="19"/>
    </location>
</feature>
<evidence type="ECO:0000313" key="11">
    <source>
        <dbReference type="Proteomes" id="UP000004947"/>
    </source>
</evidence>
<dbReference type="InterPro" id="IPR050738">
    <property type="entry name" value="Sulfatase"/>
</dbReference>
<dbReference type="Pfam" id="PF00884">
    <property type="entry name" value="Sulfatase"/>
    <property type="match status" value="1"/>
</dbReference>
<evidence type="ECO:0000256" key="8">
    <source>
        <dbReference type="SAM" id="SignalP"/>
    </source>
</evidence>
<comment type="cofactor">
    <cofactor evidence="1">
        <name>Ca(2+)</name>
        <dbReference type="ChEBI" id="CHEBI:29108"/>
    </cofactor>
</comment>
<protein>
    <submittedName>
        <fullName evidence="10">N-acetylgalactosamine 6-sulfate sulfatase GALNS</fullName>
    </submittedName>
</protein>
<dbReference type="InterPro" id="IPR017850">
    <property type="entry name" value="Alkaline_phosphatase_core_sf"/>
</dbReference>
<dbReference type="GO" id="GO:0046872">
    <property type="term" value="F:metal ion binding"/>
    <property type="evidence" value="ECO:0007669"/>
    <property type="project" value="UniProtKB-KW"/>
</dbReference>
<comment type="caution">
    <text evidence="10">The sequence shown here is derived from an EMBL/GenBank/DDBJ whole genome shotgun (WGS) entry which is preliminary data.</text>
</comment>
<evidence type="ECO:0000256" key="7">
    <source>
        <dbReference type="SAM" id="MobiDB-lite"/>
    </source>
</evidence>
<dbReference type="PROSITE" id="PS00523">
    <property type="entry name" value="SULFATASE_1"/>
    <property type="match status" value="1"/>
</dbReference>
<gene>
    <name evidence="10" type="ORF">LNTAR_22989</name>
</gene>
<sequence>MKSPLLFSLLISLSFAIFANERPKPNVLLIFTDDLGWQDVKCYDIDEPSAHETPNLDRLASEGVMFWQAYSPAPTCAPSRGAVLAGKHPVRLKRPHVVGGAPPVPNHERGWSMIAPWYRGRLPISETILPEVLKTNGYYTGHVGKWHIAIDHHAYPQPIDHGFDFTRSSRGATGGGRKDRLSDFATKDKNDPYRLDDNDFPFHQNNEDALTFIKENKDKPFFLYYATWLVHTPIHTRSRPLLEKYCKKLGIDFPTDPKGWDTPGQNNPYYAAMVEMLDYYVGQIFTYLKETDDPRWPGHKLIENTYIIFTSDNGGMEGHPGEVITDNYPLDKGKINAQEGGIRVPLIITGPGIPTNVKTDVLANGMDFFPTILEWTGTAKPANLEFDGSDISALLAKDPNDPTLVKDPKGGVRNSMMHHFPNSASMHSTLRIDGWKIIRNYMPSKPKLELYQLYDDKGQRVDIEESKNLASKFPEKAKEMNRLLQERLDEMDADYPHKNPYSHHFKGQAKTSPLVLSNTRSGSRVTLNYKNRGNSIKKAYLMYTLNGAQNSEEWYRMDATVKGKSITAKLPKGTTHYIFNLIDDQDFLVSYPRMGQLGQFKKRGQYSEKALPVK</sequence>
<dbReference type="PROSITE" id="PS00149">
    <property type="entry name" value="SULFATASE_2"/>
    <property type="match status" value="1"/>
</dbReference>
<evidence type="ECO:0000256" key="2">
    <source>
        <dbReference type="ARBA" id="ARBA00008779"/>
    </source>
</evidence>
<reference evidence="10 11" key="1">
    <citation type="journal article" date="2010" name="J. Bacteriol.">
        <title>Genome sequence of Lentisphaera araneosa HTCC2155T, the type species of the order Lentisphaerales in the phylum Lentisphaerae.</title>
        <authorList>
            <person name="Thrash J.C."/>
            <person name="Cho J.C."/>
            <person name="Vergin K.L."/>
            <person name="Morris R.M."/>
            <person name="Giovannoni S.J."/>
        </authorList>
    </citation>
    <scope>NUCLEOTIDE SEQUENCE [LARGE SCALE GENOMIC DNA]</scope>
    <source>
        <strain evidence="10 11">HTCC2155</strain>
    </source>
</reference>
<keyword evidence="3" id="KW-0479">Metal-binding</keyword>
<dbReference type="eggNOG" id="COG3119">
    <property type="taxonomic scope" value="Bacteria"/>
</dbReference>
<dbReference type="PANTHER" id="PTHR42693:SF42">
    <property type="entry name" value="ARYLSULFATASE G"/>
    <property type="match status" value="1"/>
</dbReference>
<name>A6DGI9_9BACT</name>
<evidence type="ECO:0000256" key="3">
    <source>
        <dbReference type="ARBA" id="ARBA00022723"/>
    </source>
</evidence>
<dbReference type="PANTHER" id="PTHR42693">
    <property type="entry name" value="ARYLSULFATASE FAMILY MEMBER"/>
    <property type="match status" value="1"/>
</dbReference>
<dbReference type="OrthoDB" id="9783154at2"/>
<proteinExistence type="inferred from homology"/>
<evidence type="ECO:0000259" key="9">
    <source>
        <dbReference type="Pfam" id="PF00884"/>
    </source>
</evidence>
<dbReference type="InterPro" id="IPR024607">
    <property type="entry name" value="Sulfatase_CS"/>
</dbReference>
<dbReference type="EMBL" id="ABCK01000002">
    <property type="protein sequence ID" value="EDM29306.1"/>
    <property type="molecule type" value="Genomic_DNA"/>
</dbReference>
<keyword evidence="4 8" id="KW-0732">Signal</keyword>
<keyword evidence="6" id="KW-0106">Calcium</keyword>
<dbReference type="Gene3D" id="3.30.1120.10">
    <property type="match status" value="1"/>
</dbReference>
<dbReference type="GO" id="GO:0004065">
    <property type="term" value="F:arylsulfatase activity"/>
    <property type="evidence" value="ECO:0007669"/>
    <property type="project" value="TreeGrafter"/>
</dbReference>
<accession>A6DGI9</accession>
<dbReference type="STRING" id="313628.LNTAR_22989"/>